<dbReference type="Pfam" id="PF00400">
    <property type="entry name" value="WD40"/>
    <property type="match status" value="7"/>
</dbReference>
<feature type="repeat" description="WD" evidence="5">
    <location>
        <begin position="206"/>
        <end position="240"/>
    </location>
</feature>
<dbReference type="GO" id="GO:0008380">
    <property type="term" value="P:RNA splicing"/>
    <property type="evidence" value="ECO:0007669"/>
    <property type="project" value="UniProtKB-KW"/>
</dbReference>
<dbReference type="STRING" id="1569628.A0A316UGV4"/>
<feature type="region of interest" description="Disordered" evidence="6">
    <location>
        <begin position="1"/>
        <end position="41"/>
    </location>
</feature>
<dbReference type="OrthoDB" id="1068471at2759"/>
<dbReference type="InterPro" id="IPR019775">
    <property type="entry name" value="WD40_repeat_CS"/>
</dbReference>
<feature type="compositionally biased region" description="Low complexity" evidence="6">
    <location>
        <begin position="32"/>
        <end position="41"/>
    </location>
</feature>
<protein>
    <submittedName>
        <fullName evidence="7">Putative U5 snRNP-specific 40 kd protein</fullName>
    </submittedName>
</protein>
<dbReference type="PROSITE" id="PS50294">
    <property type="entry name" value="WD_REPEATS_REGION"/>
    <property type="match status" value="5"/>
</dbReference>
<feature type="repeat" description="WD" evidence="5">
    <location>
        <begin position="66"/>
        <end position="97"/>
    </location>
</feature>
<dbReference type="PROSITE" id="PS00678">
    <property type="entry name" value="WD_REPEATS_1"/>
    <property type="match status" value="2"/>
</dbReference>
<feature type="compositionally biased region" description="Low complexity" evidence="6">
    <location>
        <begin position="7"/>
        <end position="18"/>
    </location>
</feature>
<proteinExistence type="predicted"/>
<dbReference type="SMART" id="SM00320">
    <property type="entry name" value="WD40"/>
    <property type="match status" value="7"/>
</dbReference>
<dbReference type="GeneID" id="37029727"/>
<dbReference type="CDD" id="cd00200">
    <property type="entry name" value="WD40"/>
    <property type="match status" value="1"/>
</dbReference>
<organism evidence="7 8">
    <name type="scientific">Jaminaea rosea</name>
    <dbReference type="NCBI Taxonomy" id="1569628"/>
    <lineage>
        <taxon>Eukaryota</taxon>
        <taxon>Fungi</taxon>
        <taxon>Dikarya</taxon>
        <taxon>Basidiomycota</taxon>
        <taxon>Ustilaginomycotina</taxon>
        <taxon>Exobasidiomycetes</taxon>
        <taxon>Microstromatales</taxon>
        <taxon>Microstromatales incertae sedis</taxon>
        <taxon>Jaminaea</taxon>
    </lineage>
</organism>
<dbReference type="SUPFAM" id="SSF50978">
    <property type="entry name" value="WD40 repeat-like"/>
    <property type="match status" value="1"/>
</dbReference>
<keyword evidence="3" id="KW-0677">Repeat</keyword>
<feature type="repeat" description="WD" evidence="5">
    <location>
        <begin position="349"/>
        <end position="384"/>
    </location>
</feature>
<keyword evidence="4" id="KW-0508">mRNA splicing</keyword>
<dbReference type="EMBL" id="KZ819681">
    <property type="protein sequence ID" value="PWN24479.1"/>
    <property type="molecule type" value="Genomic_DNA"/>
</dbReference>
<keyword evidence="2" id="KW-0507">mRNA processing</keyword>
<sequence>MATKRGASASTSAAASTSLVKRSRVEDADDASSGSLITVSSSGKDKGLVRTVKRTSGLSDPILSLSGGHAGEILDVRFSPDGQIIAAAGADHTVSIWHTYAPNDHITSLLSHSKAVTCLAFLRAPSSSPLLLSASADGTIILWSPLAPPPTNKVRRFRQHRAVVNSIAPCPTDATIFASGSDDGTICVWNTDERKPLDVLNVGYPVTAVEWAQDGSSLFVGGIDNQIHLYDLHRKQVVYTLSSHTDTISSLRLSPTGSHLLSLSFDSTLKVWDVRPFAISNGNGARGGEESQDERLTGTFTGAAVGGNDSLLVRADWSRDGKRVVSGSCDRTCVVWDMEDMKGRVVYKLPGHRGTCTAAALHPREPIVVSSSADGTLLLGEIEP</sequence>
<reference evidence="7 8" key="1">
    <citation type="journal article" date="2018" name="Mol. Biol. Evol.">
        <title>Broad Genomic Sampling Reveals a Smut Pathogenic Ancestry of the Fungal Clade Ustilaginomycotina.</title>
        <authorList>
            <person name="Kijpornyongpan T."/>
            <person name="Mondo S.J."/>
            <person name="Barry K."/>
            <person name="Sandor L."/>
            <person name="Lee J."/>
            <person name="Lipzen A."/>
            <person name="Pangilinan J."/>
            <person name="LaButti K."/>
            <person name="Hainaut M."/>
            <person name="Henrissat B."/>
            <person name="Grigoriev I.V."/>
            <person name="Spatafora J.W."/>
            <person name="Aime M.C."/>
        </authorList>
    </citation>
    <scope>NUCLEOTIDE SEQUENCE [LARGE SCALE GENOMIC DNA]</scope>
    <source>
        <strain evidence="7 8">MCA 5214</strain>
    </source>
</reference>
<dbReference type="InterPro" id="IPR001680">
    <property type="entry name" value="WD40_rpt"/>
</dbReference>
<dbReference type="InterPro" id="IPR052234">
    <property type="entry name" value="U5_snRNP_Component"/>
</dbReference>
<evidence type="ECO:0000256" key="3">
    <source>
        <dbReference type="ARBA" id="ARBA00022737"/>
    </source>
</evidence>
<feature type="repeat" description="WD" evidence="5">
    <location>
        <begin position="157"/>
        <end position="199"/>
    </location>
</feature>
<dbReference type="GO" id="GO:0003723">
    <property type="term" value="F:RNA binding"/>
    <property type="evidence" value="ECO:0007669"/>
    <property type="project" value="TreeGrafter"/>
</dbReference>
<accession>A0A316UGV4</accession>
<dbReference type="PROSITE" id="PS50082">
    <property type="entry name" value="WD_REPEATS_2"/>
    <property type="match status" value="7"/>
</dbReference>
<dbReference type="GO" id="GO:0006397">
    <property type="term" value="P:mRNA processing"/>
    <property type="evidence" value="ECO:0007669"/>
    <property type="project" value="UniProtKB-KW"/>
</dbReference>
<dbReference type="Proteomes" id="UP000245884">
    <property type="component" value="Unassembled WGS sequence"/>
</dbReference>
<evidence type="ECO:0000256" key="6">
    <source>
        <dbReference type="SAM" id="MobiDB-lite"/>
    </source>
</evidence>
<dbReference type="InterPro" id="IPR015943">
    <property type="entry name" value="WD40/YVTN_repeat-like_dom_sf"/>
</dbReference>
<evidence type="ECO:0000256" key="4">
    <source>
        <dbReference type="ARBA" id="ARBA00023187"/>
    </source>
</evidence>
<name>A0A316UGV4_9BASI</name>
<dbReference type="AlphaFoldDB" id="A0A316UGV4"/>
<feature type="repeat" description="WD" evidence="5">
    <location>
        <begin position="241"/>
        <end position="275"/>
    </location>
</feature>
<keyword evidence="1 5" id="KW-0853">WD repeat</keyword>
<keyword evidence="8" id="KW-1185">Reference proteome</keyword>
<feature type="repeat" description="WD" evidence="5">
    <location>
        <begin position="109"/>
        <end position="144"/>
    </location>
</feature>
<gene>
    <name evidence="7" type="ORF">BDZ90DRAFT_256943</name>
</gene>
<dbReference type="PANTHER" id="PTHR44006">
    <property type="entry name" value="U5 SMALL NUCLEAR RIBONUCLEOPROTEIN 40 KDA PROTEIN"/>
    <property type="match status" value="1"/>
</dbReference>
<dbReference type="PRINTS" id="PR00320">
    <property type="entry name" value="GPROTEINBRPT"/>
</dbReference>
<evidence type="ECO:0000313" key="7">
    <source>
        <dbReference type="EMBL" id="PWN24479.1"/>
    </source>
</evidence>
<dbReference type="RefSeq" id="XP_025359091.1">
    <property type="nucleotide sequence ID" value="XM_025507904.1"/>
</dbReference>
<evidence type="ECO:0000256" key="1">
    <source>
        <dbReference type="ARBA" id="ARBA00022574"/>
    </source>
</evidence>
<dbReference type="GO" id="GO:0071013">
    <property type="term" value="C:catalytic step 2 spliceosome"/>
    <property type="evidence" value="ECO:0007669"/>
    <property type="project" value="TreeGrafter"/>
</dbReference>
<dbReference type="InterPro" id="IPR036322">
    <property type="entry name" value="WD40_repeat_dom_sf"/>
</dbReference>
<dbReference type="Gene3D" id="2.130.10.10">
    <property type="entry name" value="YVTN repeat-like/Quinoprotein amine dehydrogenase"/>
    <property type="match status" value="1"/>
</dbReference>
<evidence type="ECO:0000256" key="2">
    <source>
        <dbReference type="ARBA" id="ARBA00022664"/>
    </source>
</evidence>
<dbReference type="PANTHER" id="PTHR44006:SF1">
    <property type="entry name" value="U5 SMALL NUCLEAR RIBONUCLEOPROTEIN 40 KDA PROTEIN"/>
    <property type="match status" value="1"/>
</dbReference>
<dbReference type="InterPro" id="IPR020472">
    <property type="entry name" value="WD40_PAC1"/>
</dbReference>
<evidence type="ECO:0000313" key="8">
    <source>
        <dbReference type="Proteomes" id="UP000245884"/>
    </source>
</evidence>
<feature type="repeat" description="WD" evidence="5">
    <location>
        <begin position="305"/>
        <end position="346"/>
    </location>
</feature>
<evidence type="ECO:0000256" key="5">
    <source>
        <dbReference type="PROSITE-ProRule" id="PRU00221"/>
    </source>
</evidence>